<proteinExistence type="predicted"/>
<evidence type="ECO:0000313" key="1">
    <source>
        <dbReference type="EMBL" id="KJL22804.1"/>
    </source>
</evidence>
<dbReference type="Proteomes" id="UP000033448">
    <property type="component" value="Unassembled WGS sequence"/>
</dbReference>
<keyword evidence="2" id="KW-1185">Reference proteome</keyword>
<dbReference type="EMBL" id="JYIT01000078">
    <property type="protein sequence ID" value="KJL22804.1"/>
    <property type="molecule type" value="Genomic_DNA"/>
</dbReference>
<dbReference type="OrthoDB" id="6161020at2"/>
<organism evidence="1 2">
    <name type="scientific">Microbacterium azadirachtae</name>
    <dbReference type="NCBI Taxonomy" id="582680"/>
    <lineage>
        <taxon>Bacteria</taxon>
        <taxon>Bacillati</taxon>
        <taxon>Actinomycetota</taxon>
        <taxon>Actinomycetes</taxon>
        <taxon>Micrococcales</taxon>
        <taxon>Microbacteriaceae</taxon>
        <taxon>Microbacterium</taxon>
    </lineage>
</organism>
<evidence type="ECO:0008006" key="3">
    <source>
        <dbReference type="Google" id="ProtNLM"/>
    </source>
</evidence>
<protein>
    <recommendedName>
        <fullName evidence="3">DUF2795 domain-containing protein</fullName>
    </recommendedName>
</protein>
<dbReference type="RefSeq" id="WP_082072324.1">
    <property type="nucleotide sequence ID" value="NZ_CP099706.1"/>
</dbReference>
<dbReference type="PATRIC" id="fig|582680.7.peg.2244"/>
<dbReference type="InterPro" id="IPR021527">
    <property type="entry name" value="DUF2795"/>
</dbReference>
<accession>A0A0F0KQR7</accession>
<gene>
    <name evidence="1" type="ORF">RL72_02195</name>
</gene>
<sequence length="66" mass="6894">MMAVLPNPLAVQEHLSGVSYPASRDDLVAAAKDRGAADVIVDALAGLPDRSYEGPAEVNAELFGDR</sequence>
<dbReference type="AlphaFoldDB" id="A0A0F0KQR7"/>
<name>A0A0F0KQR7_9MICO</name>
<comment type="caution">
    <text evidence="1">The sequence shown here is derived from an EMBL/GenBank/DDBJ whole genome shotgun (WGS) entry which is preliminary data.</text>
</comment>
<reference evidence="1 2" key="1">
    <citation type="submission" date="2015-02" db="EMBL/GenBank/DDBJ databases">
        <title>Draft genome sequences of ten Microbacterium spp. with emphasis on heavy metal contaminated environments.</title>
        <authorList>
            <person name="Corretto E."/>
        </authorList>
    </citation>
    <scope>NUCLEOTIDE SEQUENCE [LARGE SCALE GENOMIC DNA]</scope>
    <source>
        <strain evidence="1 2">DSM 23848</strain>
    </source>
</reference>
<dbReference type="Pfam" id="PF11387">
    <property type="entry name" value="DUF2795"/>
    <property type="match status" value="1"/>
</dbReference>
<evidence type="ECO:0000313" key="2">
    <source>
        <dbReference type="Proteomes" id="UP000033448"/>
    </source>
</evidence>